<feature type="region of interest" description="Disordered" evidence="1">
    <location>
        <begin position="172"/>
        <end position="213"/>
    </location>
</feature>
<dbReference type="EMBL" id="BMHA01000008">
    <property type="protein sequence ID" value="GGI07215.1"/>
    <property type="molecule type" value="Genomic_DNA"/>
</dbReference>
<name>A0A8J3EY58_9ACTN</name>
<feature type="compositionally biased region" description="Basic and acidic residues" evidence="1">
    <location>
        <begin position="187"/>
        <end position="205"/>
    </location>
</feature>
<accession>A0A8J3EY58</accession>
<sequence length="213" mass="22921">MADEAALVELTNDHYVERAIGKAAFLAAKAKLDGRIAEARRELSADDHTSALVGLPSDAEGLRRAWNEGGIGPDPDGLDDEQAAKRQRARVAWRRAVVVAMCEQITIRKAEKKGQPWKRNGSRSPGVSDWCAAGVRVPWRRHRTSAVCSDMGRKTLAMLVGAPKAAELHALVDKSSTGDGGGSALDTSREDECPPEVEKGQKAYDLRPTGKAV</sequence>
<dbReference type="Proteomes" id="UP000650511">
    <property type="component" value="Unassembled WGS sequence"/>
</dbReference>
<evidence type="ECO:0000256" key="1">
    <source>
        <dbReference type="SAM" id="MobiDB-lite"/>
    </source>
</evidence>
<reference evidence="2" key="2">
    <citation type="submission" date="2020-09" db="EMBL/GenBank/DDBJ databases">
        <authorList>
            <person name="Sun Q."/>
            <person name="Zhou Y."/>
        </authorList>
    </citation>
    <scope>NUCLEOTIDE SEQUENCE</scope>
    <source>
        <strain evidence="2">CGMCC 1.14988</strain>
    </source>
</reference>
<organism evidence="2 3">
    <name type="scientific">Egicoccus halophilus</name>
    <dbReference type="NCBI Taxonomy" id="1670830"/>
    <lineage>
        <taxon>Bacteria</taxon>
        <taxon>Bacillati</taxon>
        <taxon>Actinomycetota</taxon>
        <taxon>Nitriliruptoria</taxon>
        <taxon>Egicoccales</taxon>
        <taxon>Egicoccaceae</taxon>
        <taxon>Egicoccus</taxon>
    </lineage>
</organism>
<gene>
    <name evidence="2" type="ORF">GCM10011354_22970</name>
</gene>
<dbReference type="RefSeq" id="WP_130649977.1">
    <property type="nucleotide sequence ID" value="NZ_BMHA01000008.1"/>
</dbReference>
<keyword evidence="3" id="KW-1185">Reference proteome</keyword>
<reference evidence="2" key="1">
    <citation type="journal article" date="2014" name="Int. J. Syst. Evol. Microbiol.">
        <title>Complete genome sequence of Corynebacterium casei LMG S-19264T (=DSM 44701T), isolated from a smear-ripened cheese.</title>
        <authorList>
            <consortium name="US DOE Joint Genome Institute (JGI-PGF)"/>
            <person name="Walter F."/>
            <person name="Albersmeier A."/>
            <person name="Kalinowski J."/>
            <person name="Ruckert C."/>
        </authorList>
    </citation>
    <scope>NUCLEOTIDE SEQUENCE</scope>
    <source>
        <strain evidence="2">CGMCC 1.14988</strain>
    </source>
</reference>
<proteinExistence type="predicted"/>
<evidence type="ECO:0000313" key="3">
    <source>
        <dbReference type="Proteomes" id="UP000650511"/>
    </source>
</evidence>
<dbReference type="AlphaFoldDB" id="A0A8J3EY58"/>
<comment type="caution">
    <text evidence="2">The sequence shown here is derived from an EMBL/GenBank/DDBJ whole genome shotgun (WGS) entry which is preliminary data.</text>
</comment>
<protein>
    <submittedName>
        <fullName evidence="2">Uncharacterized protein</fullName>
    </submittedName>
</protein>
<evidence type="ECO:0000313" key="2">
    <source>
        <dbReference type="EMBL" id="GGI07215.1"/>
    </source>
</evidence>